<dbReference type="Gene3D" id="1.10.10.10">
    <property type="entry name" value="Winged helix-like DNA-binding domain superfamily/Winged helix DNA-binding domain"/>
    <property type="match status" value="1"/>
</dbReference>
<protein>
    <submittedName>
        <fullName evidence="8">RNA polymerase subunit sigma-24</fullName>
    </submittedName>
</protein>
<dbReference type="GO" id="GO:0016987">
    <property type="term" value="F:sigma factor activity"/>
    <property type="evidence" value="ECO:0007669"/>
    <property type="project" value="UniProtKB-KW"/>
</dbReference>
<dbReference type="Proteomes" id="UP000058446">
    <property type="component" value="Chromosome"/>
</dbReference>
<keyword evidence="2" id="KW-0805">Transcription regulation</keyword>
<dbReference type="PANTHER" id="PTHR43133:SF50">
    <property type="entry name" value="ECF RNA POLYMERASE SIGMA FACTOR SIGM"/>
    <property type="match status" value="1"/>
</dbReference>
<feature type="domain" description="RNA polymerase sigma factor 70 region 4 type 2" evidence="7">
    <location>
        <begin position="158"/>
        <end position="207"/>
    </location>
</feature>
<evidence type="ECO:0000259" key="6">
    <source>
        <dbReference type="Pfam" id="PF04542"/>
    </source>
</evidence>
<evidence type="ECO:0000256" key="3">
    <source>
        <dbReference type="ARBA" id="ARBA00023082"/>
    </source>
</evidence>
<dbReference type="KEGG" id="clw:CLAC_12330"/>
<dbReference type="SUPFAM" id="SSF88659">
    <property type="entry name" value="Sigma3 and sigma4 domains of RNA polymerase sigma factors"/>
    <property type="match status" value="1"/>
</dbReference>
<dbReference type="EMBL" id="CP006841">
    <property type="protein sequence ID" value="ALA68326.1"/>
    <property type="molecule type" value="Genomic_DNA"/>
</dbReference>
<dbReference type="InterPro" id="IPR036388">
    <property type="entry name" value="WH-like_DNA-bd_sf"/>
</dbReference>
<proteinExistence type="inferred from homology"/>
<dbReference type="PANTHER" id="PTHR43133">
    <property type="entry name" value="RNA POLYMERASE ECF-TYPE SIGMA FACTO"/>
    <property type="match status" value="1"/>
</dbReference>
<name>A0A0K2H3Q2_9CORY</name>
<organism evidence="8 9">
    <name type="scientific">Corynebacterium lactis RW2-5</name>
    <dbReference type="NCBI Taxonomy" id="1408189"/>
    <lineage>
        <taxon>Bacteria</taxon>
        <taxon>Bacillati</taxon>
        <taxon>Actinomycetota</taxon>
        <taxon>Actinomycetes</taxon>
        <taxon>Mycobacteriales</taxon>
        <taxon>Corynebacteriaceae</taxon>
        <taxon>Corynebacterium</taxon>
    </lineage>
</organism>
<feature type="domain" description="RNA polymerase sigma-70 region 2" evidence="6">
    <location>
        <begin position="59"/>
        <end position="123"/>
    </location>
</feature>
<accession>A0A0K2H3Q2</accession>
<dbReference type="GO" id="GO:0003677">
    <property type="term" value="F:DNA binding"/>
    <property type="evidence" value="ECO:0007669"/>
    <property type="project" value="UniProtKB-KW"/>
</dbReference>
<comment type="similarity">
    <text evidence="1">Belongs to the sigma-70 factor family. ECF subfamily.</text>
</comment>
<dbReference type="STRING" id="1408189.CLAC_12330"/>
<evidence type="ECO:0000256" key="1">
    <source>
        <dbReference type="ARBA" id="ARBA00010641"/>
    </source>
</evidence>
<gene>
    <name evidence="8" type="ORF">CLAC_12330</name>
</gene>
<keyword evidence="9" id="KW-1185">Reference proteome</keyword>
<reference evidence="8 9" key="1">
    <citation type="submission" date="2013-10" db="EMBL/GenBank/DDBJ databases">
        <title>Complete genome sequence of Corynebacterium lactis DSM 45799(T), isolated from raw cow milk.</title>
        <authorList>
            <person name="Ruckert C."/>
            <person name="Albersmeier A."/>
            <person name="Lipski A."/>
            <person name="Kalinowski J."/>
        </authorList>
    </citation>
    <scope>NUCLEOTIDE SEQUENCE [LARGE SCALE GENOMIC DNA]</scope>
    <source>
        <strain evidence="8 9">RW2-5</strain>
    </source>
</reference>
<dbReference type="PATRIC" id="fig|1408189.4.peg.2483"/>
<evidence type="ECO:0000256" key="5">
    <source>
        <dbReference type="ARBA" id="ARBA00023163"/>
    </source>
</evidence>
<keyword evidence="5" id="KW-0804">Transcription</keyword>
<dbReference type="InterPro" id="IPR013249">
    <property type="entry name" value="RNA_pol_sigma70_r4_t2"/>
</dbReference>
<dbReference type="AlphaFoldDB" id="A0A0K2H3Q2"/>
<dbReference type="Pfam" id="PF04542">
    <property type="entry name" value="Sigma70_r2"/>
    <property type="match status" value="1"/>
</dbReference>
<dbReference type="OrthoDB" id="9780326at2"/>
<dbReference type="GO" id="GO:0006352">
    <property type="term" value="P:DNA-templated transcription initiation"/>
    <property type="evidence" value="ECO:0007669"/>
    <property type="project" value="InterPro"/>
</dbReference>
<evidence type="ECO:0000313" key="8">
    <source>
        <dbReference type="EMBL" id="ALA68326.1"/>
    </source>
</evidence>
<sequence>MNFGGRNNQKLIQQSCNIDSARGGDRKGQPTPVRLEREKEDLALLRAHVAGDSRAFGMLVARHRAMLLNVARRHCDAPLDPNDCVQEGLLRAMNAARGFRGNCSVATWLSLIIKHACMDYYRGRFGQAPVCEDEETFARKIDSLSTEKNDVTLRIVMSDALAKLPKDQRDALLYLDIFGYSITETARSTGHPSGTLKSRRARARTFLRRRLSDVLAA</sequence>
<keyword evidence="3" id="KW-0731">Sigma factor</keyword>
<evidence type="ECO:0000256" key="2">
    <source>
        <dbReference type="ARBA" id="ARBA00023015"/>
    </source>
</evidence>
<evidence type="ECO:0000313" key="9">
    <source>
        <dbReference type="Proteomes" id="UP000058446"/>
    </source>
</evidence>
<dbReference type="SUPFAM" id="SSF88946">
    <property type="entry name" value="Sigma2 domain of RNA polymerase sigma factors"/>
    <property type="match status" value="1"/>
</dbReference>
<dbReference type="Gene3D" id="1.10.1740.10">
    <property type="match status" value="1"/>
</dbReference>
<dbReference type="InterPro" id="IPR007627">
    <property type="entry name" value="RNA_pol_sigma70_r2"/>
</dbReference>
<dbReference type="InterPro" id="IPR039425">
    <property type="entry name" value="RNA_pol_sigma-70-like"/>
</dbReference>
<evidence type="ECO:0000259" key="7">
    <source>
        <dbReference type="Pfam" id="PF08281"/>
    </source>
</evidence>
<evidence type="ECO:0000256" key="4">
    <source>
        <dbReference type="ARBA" id="ARBA00023125"/>
    </source>
</evidence>
<dbReference type="Pfam" id="PF08281">
    <property type="entry name" value="Sigma70_r4_2"/>
    <property type="match status" value="1"/>
</dbReference>
<dbReference type="InterPro" id="IPR014284">
    <property type="entry name" value="RNA_pol_sigma-70_dom"/>
</dbReference>
<dbReference type="InterPro" id="IPR013325">
    <property type="entry name" value="RNA_pol_sigma_r2"/>
</dbReference>
<dbReference type="NCBIfam" id="TIGR02937">
    <property type="entry name" value="sigma70-ECF"/>
    <property type="match status" value="1"/>
</dbReference>
<keyword evidence="4" id="KW-0238">DNA-binding</keyword>
<dbReference type="InterPro" id="IPR013324">
    <property type="entry name" value="RNA_pol_sigma_r3/r4-like"/>
</dbReference>